<name>A0A6J7BYL9_9ZZZZ</name>
<evidence type="ECO:0000313" key="1">
    <source>
        <dbReference type="EMBL" id="CAB4850796.1"/>
    </source>
</evidence>
<dbReference type="AlphaFoldDB" id="A0A6J7BYL9"/>
<gene>
    <name evidence="1" type="ORF">UFOPK3268_01077</name>
    <name evidence="2" type="ORF">UFOPK3752_02424</name>
</gene>
<reference evidence="1" key="1">
    <citation type="submission" date="2020-05" db="EMBL/GenBank/DDBJ databases">
        <authorList>
            <person name="Chiriac C."/>
            <person name="Salcher M."/>
            <person name="Ghai R."/>
            <person name="Kavagutti S V."/>
        </authorList>
    </citation>
    <scope>NUCLEOTIDE SEQUENCE</scope>
</reference>
<dbReference type="EMBL" id="CAFBND010000189">
    <property type="protein sequence ID" value="CAB4963150.1"/>
    <property type="molecule type" value="Genomic_DNA"/>
</dbReference>
<accession>A0A6J7BYL9</accession>
<proteinExistence type="predicted"/>
<organism evidence="1">
    <name type="scientific">freshwater metagenome</name>
    <dbReference type="NCBI Taxonomy" id="449393"/>
    <lineage>
        <taxon>unclassified sequences</taxon>
        <taxon>metagenomes</taxon>
        <taxon>ecological metagenomes</taxon>
    </lineage>
</organism>
<evidence type="ECO:0000313" key="2">
    <source>
        <dbReference type="EMBL" id="CAB4963150.1"/>
    </source>
</evidence>
<protein>
    <submittedName>
        <fullName evidence="1">Unannotated protein</fullName>
    </submittedName>
</protein>
<sequence>MAHPIRWVKETLPPRPRARWLLTTIRLSISSFAGMARTLVAVGTPRLLSILATTRADPPLIGVGTTAAGVAATCATGTAAGAVETGAACAGVLVVTSG</sequence>
<dbReference type="EMBL" id="CAFBIZ010000137">
    <property type="protein sequence ID" value="CAB4850796.1"/>
    <property type="molecule type" value="Genomic_DNA"/>
</dbReference>